<dbReference type="EMBL" id="JALJOQ010000025">
    <property type="protein sequence ID" value="KAK9808265.1"/>
    <property type="molecule type" value="Genomic_DNA"/>
</dbReference>
<evidence type="ECO:0000256" key="5">
    <source>
        <dbReference type="ARBA" id="ARBA00022840"/>
    </source>
</evidence>
<proteinExistence type="predicted"/>
<evidence type="ECO:0000256" key="6">
    <source>
        <dbReference type="SAM" id="Phobius"/>
    </source>
</evidence>
<dbReference type="InterPro" id="IPR000719">
    <property type="entry name" value="Prot_kinase_dom"/>
</dbReference>
<accession>A0AAW1PIL1</accession>
<keyword evidence="3" id="KW-0547">Nucleotide-binding</keyword>
<dbReference type="Gene3D" id="1.10.510.10">
    <property type="entry name" value="Transferase(Phosphotransferase) domain 1"/>
    <property type="match status" value="1"/>
</dbReference>
<dbReference type="GO" id="GO:0004674">
    <property type="term" value="F:protein serine/threonine kinase activity"/>
    <property type="evidence" value="ECO:0007669"/>
    <property type="project" value="UniProtKB-KW"/>
</dbReference>
<dbReference type="Proteomes" id="UP001465755">
    <property type="component" value="Unassembled WGS sequence"/>
</dbReference>
<protein>
    <recommendedName>
        <fullName evidence="7">Protein kinase domain-containing protein</fullName>
    </recommendedName>
</protein>
<dbReference type="SUPFAM" id="SSF56112">
    <property type="entry name" value="Protein kinase-like (PK-like)"/>
    <property type="match status" value="1"/>
</dbReference>
<evidence type="ECO:0000256" key="4">
    <source>
        <dbReference type="ARBA" id="ARBA00022777"/>
    </source>
</evidence>
<dbReference type="Pfam" id="PF00069">
    <property type="entry name" value="Pkinase"/>
    <property type="match status" value="1"/>
</dbReference>
<dbReference type="PROSITE" id="PS50011">
    <property type="entry name" value="PROTEIN_KINASE_DOM"/>
    <property type="match status" value="1"/>
</dbReference>
<dbReference type="GO" id="GO:0005524">
    <property type="term" value="F:ATP binding"/>
    <property type="evidence" value="ECO:0007669"/>
    <property type="project" value="UniProtKB-KW"/>
</dbReference>
<keyword evidence="6" id="KW-0472">Membrane</keyword>
<keyword evidence="2" id="KW-0808">Transferase</keyword>
<dbReference type="GO" id="GO:0005737">
    <property type="term" value="C:cytoplasm"/>
    <property type="evidence" value="ECO:0007669"/>
    <property type="project" value="TreeGrafter"/>
</dbReference>
<dbReference type="AlphaFoldDB" id="A0AAW1PIL1"/>
<evidence type="ECO:0000259" key="7">
    <source>
        <dbReference type="PROSITE" id="PS50011"/>
    </source>
</evidence>
<evidence type="ECO:0000256" key="2">
    <source>
        <dbReference type="ARBA" id="ARBA00022679"/>
    </source>
</evidence>
<keyword evidence="1" id="KW-0723">Serine/threonine-protein kinase</keyword>
<dbReference type="GO" id="GO:0035556">
    <property type="term" value="P:intracellular signal transduction"/>
    <property type="evidence" value="ECO:0007669"/>
    <property type="project" value="TreeGrafter"/>
</dbReference>
<organism evidence="8 9">
    <name type="scientific">Symbiochloris irregularis</name>
    <dbReference type="NCBI Taxonomy" id="706552"/>
    <lineage>
        <taxon>Eukaryota</taxon>
        <taxon>Viridiplantae</taxon>
        <taxon>Chlorophyta</taxon>
        <taxon>core chlorophytes</taxon>
        <taxon>Trebouxiophyceae</taxon>
        <taxon>Trebouxiales</taxon>
        <taxon>Trebouxiaceae</taxon>
        <taxon>Symbiochloris</taxon>
    </lineage>
</organism>
<name>A0AAW1PIL1_9CHLO</name>
<reference evidence="8 9" key="1">
    <citation type="journal article" date="2024" name="Nat. Commun.">
        <title>Phylogenomics reveals the evolutionary origins of lichenization in chlorophyte algae.</title>
        <authorList>
            <person name="Puginier C."/>
            <person name="Libourel C."/>
            <person name="Otte J."/>
            <person name="Skaloud P."/>
            <person name="Haon M."/>
            <person name="Grisel S."/>
            <person name="Petersen M."/>
            <person name="Berrin J.G."/>
            <person name="Delaux P.M."/>
            <person name="Dal Grande F."/>
            <person name="Keller J."/>
        </authorList>
    </citation>
    <scope>NUCLEOTIDE SEQUENCE [LARGE SCALE GENOMIC DNA]</scope>
    <source>
        <strain evidence="8 9">SAG 2036</strain>
    </source>
</reference>
<dbReference type="PROSITE" id="PS00108">
    <property type="entry name" value="PROTEIN_KINASE_ST"/>
    <property type="match status" value="1"/>
</dbReference>
<keyword evidence="4" id="KW-0418">Kinase</keyword>
<gene>
    <name evidence="8" type="ORF">WJX73_004639</name>
</gene>
<evidence type="ECO:0000313" key="9">
    <source>
        <dbReference type="Proteomes" id="UP001465755"/>
    </source>
</evidence>
<keyword evidence="9" id="KW-1185">Reference proteome</keyword>
<comment type="caution">
    <text evidence="8">The sequence shown here is derived from an EMBL/GenBank/DDBJ whole genome shotgun (WGS) entry which is preliminary data.</text>
</comment>
<keyword evidence="5" id="KW-0067">ATP-binding</keyword>
<keyword evidence="6" id="KW-0812">Transmembrane</keyword>
<dbReference type="InterPro" id="IPR008271">
    <property type="entry name" value="Ser/Thr_kinase_AS"/>
</dbReference>
<evidence type="ECO:0000256" key="1">
    <source>
        <dbReference type="ARBA" id="ARBA00022527"/>
    </source>
</evidence>
<sequence length="266" mass="29688">MTHGRREKRSSRLSAGSTVCGYRVLRLLKKLLDIIAEGDQLILVFELIKGPDLLEFLQQCGGRVPESLARYYFAQLVAAVGQMHAIDYCHRDLKLENLMIDACTKRLKVIDLGLASSCELAVTLGVGTPDYMSPELIVGKGQLDRKAVDIWSLGVILFGLVAGHLPFKRSERSKSNISVLCSNIMRNNMRSMPQDVSPECVDLMLSLLQQQPSDRPTVQQISQHPWLKPDFLTQFPPSESHCWPKQLGQALQQPTKIPAVGKSRPQ</sequence>
<dbReference type="SMART" id="SM00220">
    <property type="entry name" value="S_TKc"/>
    <property type="match status" value="1"/>
</dbReference>
<keyword evidence="6" id="KW-1133">Transmembrane helix</keyword>
<evidence type="ECO:0000313" key="8">
    <source>
        <dbReference type="EMBL" id="KAK9808265.1"/>
    </source>
</evidence>
<dbReference type="PANTHER" id="PTHR24346">
    <property type="entry name" value="MAP/MICROTUBULE AFFINITY-REGULATING KINASE"/>
    <property type="match status" value="1"/>
</dbReference>
<evidence type="ECO:0000256" key="3">
    <source>
        <dbReference type="ARBA" id="ARBA00022741"/>
    </source>
</evidence>
<dbReference type="PANTHER" id="PTHR24346:SF82">
    <property type="entry name" value="KP78A-RELATED"/>
    <property type="match status" value="1"/>
</dbReference>
<feature type="transmembrane region" description="Helical" evidence="6">
    <location>
        <begin position="148"/>
        <end position="167"/>
    </location>
</feature>
<feature type="domain" description="Protein kinase" evidence="7">
    <location>
        <begin position="1"/>
        <end position="227"/>
    </location>
</feature>
<dbReference type="InterPro" id="IPR011009">
    <property type="entry name" value="Kinase-like_dom_sf"/>
</dbReference>